<protein>
    <submittedName>
        <fullName evidence="2">Uncharacterized protein</fullName>
    </submittedName>
</protein>
<proteinExistence type="predicted"/>
<keyword evidence="3" id="KW-1185">Reference proteome</keyword>
<feature type="region of interest" description="Disordered" evidence="1">
    <location>
        <begin position="1"/>
        <end position="26"/>
    </location>
</feature>
<dbReference type="Proteomes" id="UP001148018">
    <property type="component" value="Unassembled WGS sequence"/>
</dbReference>
<comment type="caution">
    <text evidence="2">The sequence shown here is derived from an EMBL/GenBank/DDBJ whole genome shotgun (WGS) entry which is preliminary data.</text>
</comment>
<name>A0A9Q0ERT4_9TELE</name>
<accession>A0A9Q0ERT4</accession>
<evidence type="ECO:0000256" key="1">
    <source>
        <dbReference type="SAM" id="MobiDB-lite"/>
    </source>
</evidence>
<dbReference type="EMBL" id="JANIIK010000037">
    <property type="protein sequence ID" value="KAJ3611213.1"/>
    <property type="molecule type" value="Genomic_DNA"/>
</dbReference>
<reference evidence="2" key="1">
    <citation type="submission" date="2022-07" db="EMBL/GenBank/DDBJ databases">
        <title>Chromosome-level genome of Muraenolepis orangiensis.</title>
        <authorList>
            <person name="Kim J."/>
        </authorList>
    </citation>
    <scope>NUCLEOTIDE SEQUENCE</scope>
    <source>
        <strain evidence="2">KU_S4_2022</strain>
        <tissue evidence="2">Muscle</tissue>
    </source>
</reference>
<organism evidence="2 3">
    <name type="scientific">Muraenolepis orangiensis</name>
    <name type="common">Patagonian moray cod</name>
    <dbReference type="NCBI Taxonomy" id="630683"/>
    <lineage>
        <taxon>Eukaryota</taxon>
        <taxon>Metazoa</taxon>
        <taxon>Chordata</taxon>
        <taxon>Craniata</taxon>
        <taxon>Vertebrata</taxon>
        <taxon>Euteleostomi</taxon>
        <taxon>Actinopterygii</taxon>
        <taxon>Neopterygii</taxon>
        <taxon>Teleostei</taxon>
        <taxon>Neoteleostei</taxon>
        <taxon>Acanthomorphata</taxon>
        <taxon>Zeiogadaria</taxon>
        <taxon>Gadariae</taxon>
        <taxon>Gadiformes</taxon>
        <taxon>Muraenolepidoidei</taxon>
        <taxon>Muraenolepididae</taxon>
        <taxon>Muraenolepis</taxon>
    </lineage>
</organism>
<evidence type="ECO:0000313" key="2">
    <source>
        <dbReference type="EMBL" id="KAJ3611213.1"/>
    </source>
</evidence>
<evidence type="ECO:0000313" key="3">
    <source>
        <dbReference type="Proteomes" id="UP001148018"/>
    </source>
</evidence>
<sequence>MAPGWNPGSTGSLGPLVLPRSAVSSPPSSHLLAICQLIQAPPIVLIWPTGRRSVSAMQAGLGHGHACLSPWRRLGGGGMGLAPPPPWTVKRRGRTGP</sequence>
<gene>
    <name evidence="2" type="ORF">NHX12_021229</name>
</gene>
<dbReference type="AlphaFoldDB" id="A0A9Q0ERT4"/>